<dbReference type="Proteomes" id="UP001595896">
    <property type="component" value="Unassembled WGS sequence"/>
</dbReference>
<dbReference type="EMBL" id="JBHSGK010000003">
    <property type="protein sequence ID" value="MFC4735168.1"/>
    <property type="molecule type" value="Genomic_DNA"/>
</dbReference>
<feature type="transmembrane region" description="Helical" evidence="1">
    <location>
        <begin position="7"/>
        <end position="29"/>
    </location>
</feature>
<gene>
    <name evidence="2" type="ORF">ACFO4L_01100</name>
</gene>
<feature type="transmembrane region" description="Helical" evidence="1">
    <location>
        <begin position="80"/>
        <end position="99"/>
    </location>
</feature>
<evidence type="ECO:0000256" key="1">
    <source>
        <dbReference type="SAM" id="Phobius"/>
    </source>
</evidence>
<feature type="transmembrane region" description="Helical" evidence="1">
    <location>
        <begin position="35"/>
        <end position="59"/>
    </location>
</feature>
<dbReference type="RefSeq" id="WP_377907795.1">
    <property type="nucleotide sequence ID" value="NZ_JBHSGK010000003.1"/>
</dbReference>
<keyword evidence="3" id="KW-1185">Reference proteome</keyword>
<keyword evidence="1" id="KW-0472">Membrane</keyword>
<evidence type="ECO:0000313" key="2">
    <source>
        <dbReference type="EMBL" id="MFC4735168.1"/>
    </source>
</evidence>
<accession>A0ABV9NPC1</accession>
<keyword evidence="1" id="KW-0812">Transmembrane</keyword>
<evidence type="ECO:0000313" key="3">
    <source>
        <dbReference type="Proteomes" id="UP001595896"/>
    </source>
</evidence>
<proteinExistence type="predicted"/>
<organism evidence="2 3">
    <name type="scientific">Bacillus daqingensis</name>
    <dbReference type="NCBI Taxonomy" id="872396"/>
    <lineage>
        <taxon>Bacteria</taxon>
        <taxon>Bacillati</taxon>
        <taxon>Bacillota</taxon>
        <taxon>Bacilli</taxon>
        <taxon>Bacillales</taxon>
        <taxon>Bacillaceae</taxon>
        <taxon>Bacillus</taxon>
    </lineage>
</organism>
<name>A0ABV9NPC1_9BACI</name>
<reference evidence="3" key="1">
    <citation type="journal article" date="2019" name="Int. J. Syst. Evol. Microbiol.">
        <title>The Global Catalogue of Microorganisms (GCM) 10K type strain sequencing project: providing services to taxonomists for standard genome sequencing and annotation.</title>
        <authorList>
            <consortium name="The Broad Institute Genomics Platform"/>
            <consortium name="The Broad Institute Genome Sequencing Center for Infectious Disease"/>
            <person name="Wu L."/>
            <person name="Ma J."/>
        </authorList>
    </citation>
    <scope>NUCLEOTIDE SEQUENCE [LARGE SCALE GENOMIC DNA]</scope>
    <source>
        <strain evidence="3">JCM 12165</strain>
    </source>
</reference>
<sequence length="104" mass="11406">MMDMLGYFIRMVSTMAVGALILTGVWYMTDFAWQNIMFVGGSIMALICIGGGNGAMMAGSAVHSMSTVDDIKTQKRDYPAALNPYFVGMVLLTLSVIPLDMYFR</sequence>
<protein>
    <submittedName>
        <fullName evidence="2">Uncharacterized protein</fullName>
    </submittedName>
</protein>
<comment type="caution">
    <text evidence="2">The sequence shown here is derived from an EMBL/GenBank/DDBJ whole genome shotgun (WGS) entry which is preliminary data.</text>
</comment>
<keyword evidence="1" id="KW-1133">Transmembrane helix</keyword>